<gene>
    <name evidence="2" type="ORF">GCM10009559_30290</name>
</gene>
<accession>A0ABP4AIU5</accession>
<proteinExistence type="predicted"/>
<organism evidence="2 3">
    <name type="scientific">Pseudonocardia zijingensis</name>
    <dbReference type="NCBI Taxonomy" id="153376"/>
    <lineage>
        <taxon>Bacteria</taxon>
        <taxon>Bacillati</taxon>
        <taxon>Actinomycetota</taxon>
        <taxon>Actinomycetes</taxon>
        <taxon>Pseudonocardiales</taxon>
        <taxon>Pseudonocardiaceae</taxon>
        <taxon>Pseudonocardia</taxon>
    </lineage>
</organism>
<name>A0ABP4AIU5_9PSEU</name>
<evidence type="ECO:0000256" key="1">
    <source>
        <dbReference type="SAM" id="MobiDB-lite"/>
    </source>
</evidence>
<feature type="region of interest" description="Disordered" evidence="1">
    <location>
        <begin position="1"/>
        <end position="28"/>
    </location>
</feature>
<comment type="caution">
    <text evidence="2">The sequence shown here is derived from an EMBL/GenBank/DDBJ whole genome shotgun (WGS) entry which is preliminary data.</text>
</comment>
<feature type="region of interest" description="Disordered" evidence="1">
    <location>
        <begin position="42"/>
        <end position="65"/>
    </location>
</feature>
<dbReference type="Proteomes" id="UP001499967">
    <property type="component" value="Unassembled WGS sequence"/>
</dbReference>
<keyword evidence="3" id="KW-1185">Reference proteome</keyword>
<dbReference type="EMBL" id="BAAAHP010000084">
    <property type="protein sequence ID" value="GAA0937301.1"/>
    <property type="molecule type" value="Genomic_DNA"/>
</dbReference>
<reference evidence="3" key="1">
    <citation type="journal article" date="2019" name="Int. J. Syst. Evol. Microbiol.">
        <title>The Global Catalogue of Microorganisms (GCM) 10K type strain sequencing project: providing services to taxonomists for standard genome sequencing and annotation.</title>
        <authorList>
            <consortium name="The Broad Institute Genomics Platform"/>
            <consortium name="The Broad Institute Genome Sequencing Center for Infectious Disease"/>
            <person name="Wu L."/>
            <person name="Ma J."/>
        </authorList>
    </citation>
    <scope>NUCLEOTIDE SEQUENCE [LARGE SCALE GENOMIC DNA]</scope>
    <source>
        <strain evidence="3">JCM 11117</strain>
    </source>
</reference>
<sequence>MITGRERNPTPGDGNAPIRRSNPDMARHTVIHTDEIDLTVRRPRSNSSGCNVERVDNAPGLWTTG</sequence>
<protein>
    <submittedName>
        <fullName evidence="2">Uncharacterized protein</fullName>
    </submittedName>
</protein>
<evidence type="ECO:0000313" key="2">
    <source>
        <dbReference type="EMBL" id="GAA0937301.1"/>
    </source>
</evidence>
<evidence type="ECO:0000313" key="3">
    <source>
        <dbReference type="Proteomes" id="UP001499967"/>
    </source>
</evidence>